<accession>A0A2R6NSA3</accession>
<evidence type="ECO:0000313" key="2">
    <source>
        <dbReference type="Proteomes" id="UP000186601"/>
    </source>
</evidence>
<reference evidence="1 2" key="1">
    <citation type="submission" date="2018-02" db="EMBL/GenBank/DDBJ databases">
        <title>Genome sequence of the basidiomycete white-rot fungus Phlebia centrifuga.</title>
        <authorList>
            <person name="Granchi Z."/>
            <person name="Peng M."/>
            <person name="de Vries R.P."/>
            <person name="Hilden K."/>
            <person name="Makela M.R."/>
            <person name="Grigoriev I."/>
            <person name="Riley R."/>
        </authorList>
    </citation>
    <scope>NUCLEOTIDE SEQUENCE [LARGE SCALE GENOMIC DNA]</scope>
    <source>
        <strain evidence="1 2">FBCC195</strain>
    </source>
</reference>
<sequence>MTTTAPPIKVVAILSSPKSTTTSLAKLAGVYRPRLLSMADIIGIIAFVGHIVHKIVDIVKEIKDAPEDITALRDDAAEIGYLLRQLQQSNALQTVILPSDGRVQLETLAERLHNALRESHFLESFYNGYHDCIYLVRGWLGDLTYLQADFTHRQFVLHLMEGQRISMDQLNDSRQEHAYWRSTQKAERAAFQSGVMHMLTRMAVQRDPILLPMPTSNLSPLDAMPDLREHPIQSCVRHPSQASKTSPIFAQLGIQGVRLSLSLGLALSNDLHGKG</sequence>
<dbReference type="EMBL" id="MLYV02000881">
    <property type="protein sequence ID" value="PSR75721.1"/>
    <property type="molecule type" value="Genomic_DNA"/>
</dbReference>
<organism evidence="1 2">
    <name type="scientific">Hermanssonia centrifuga</name>
    <dbReference type="NCBI Taxonomy" id="98765"/>
    <lineage>
        <taxon>Eukaryota</taxon>
        <taxon>Fungi</taxon>
        <taxon>Dikarya</taxon>
        <taxon>Basidiomycota</taxon>
        <taxon>Agaricomycotina</taxon>
        <taxon>Agaricomycetes</taxon>
        <taxon>Polyporales</taxon>
        <taxon>Meruliaceae</taxon>
        <taxon>Hermanssonia</taxon>
    </lineage>
</organism>
<keyword evidence="2" id="KW-1185">Reference proteome</keyword>
<protein>
    <submittedName>
        <fullName evidence="1">Uncharacterized protein</fullName>
    </submittedName>
</protein>
<evidence type="ECO:0000313" key="1">
    <source>
        <dbReference type="EMBL" id="PSR75721.1"/>
    </source>
</evidence>
<dbReference type="Proteomes" id="UP000186601">
    <property type="component" value="Unassembled WGS sequence"/>
</dbReference>
<comment type="caution">
    <text evidence="1">The sequence shown here is derived from an EMBL/GenBank/DDBJ whole genome shotgun (WGS) entry which is preliminary data.</text>
</comment>
<gene>
    <name evidence="1" type="ORF">PHLCEN_2v9012</name>
</gene>
<dbReference type="AlphaFoldDB" id="A0A2R6NSA3"/>
<dbReference type="OrthoDB" id="539213at2759"/>
<name>A0A2R6NSA3_9APHY</name>
<proteinExistence type="predicted"/>